<evidence type="ECO:0000313" key="2">
    <source>
        <dbReference type="EMBL" id="KAJ8871658.1"/>
    </source>
</evidence>
<reference evidence="2 3" key="1">
    <citation type="submission" date="2023-02" db="EMBL/GenBank/DDBJ databases">
        <title>LHISI_Scaffold_Assembly.</title>
        <authorList>
            <person name="Stuart O.P."/>
            <person name="Cleave R."/>
            <person name="Magrath M.J.L."/>
            <person name="Mikheyev A.S."/>
        </authorList>
    </citation>
    <scope>NUCLEOTIDE SEQUENCE [LARGE SCALE GENOMIC DNA]</scope>
    <source>
        <strain evidence="2">Daus_M_001</strain>
        <tissue evidence="2">Leg muscle</tissue>
    </source>
</reference>
<dbReference type="EMBL" id="JARBHB010000012">
    <property type="protein sequence ID" value="KAJ8871658.1"/>
    <property type="molecule type" value="Genomic_DNA"/>
</dbReference>
<accession>A0ABQ9GI27</accession>
<gene>
    <name evidence="2" type="ORF">PR048_027985</name>
</gene>
<protein>
    <submittedName>
        <fullName evidence="2">Uncharacterized protein</fullName>
    </submittedName>
</protein>
<comment type="caution">
    <text evidence="2">The sequence shown here is derived from an EMBL/GenBank/DDBJ whole genome shotgun (WGS) entry which is preliminary data.</text>
</comment>
<organism evidence="2 3">
    <name type="scientific">Dryococelus australis</name>
    <dbReference type="NCBI Taxonomy" id="614101"/>
    <lineage>
        <taxon>Eukaryota</taxon>
        <taxon>Metazoa</taxon>
        <taxon>Ecdysozoa</taxon>
        <taxon>Arthropoda</taxon>
        <taxon>Hexapoda</taxon>
        <taxon>Insecta</taxon>
        <taxon>Pterygota</taxon>
        <taxon>Neoptera</taxon>
        <taxon>Polyneoptera</taxon>
        <taxon>Phasmatodea</taxon>
        <taxon>Verophasmatodea</taxon>
        <taxon>Anareolatae</taxon>
        <taxon>Phasmatidae</taxon>
        <taxon>Eurycanthinae</taxon>
        <taxon>Dryococelus</taxon>
    </lineage>
</organism>
<evidence type="ECO:0000256" key="1">
    <source>
        <dbReference type="SAM" id="MobiDB-lite"/>
    </source>
</evidence>
<name>A0ABQ9GI27_9NEOP</name>
<sequence length="122" mass="13201">MVVTCGVPLCRVFTACASRIPTSTLVSTCLGDIIMAGCVPDVFKSEGLQIAQELTLLAESDLANPGNLTRAYQDLADFFGPRPDPVLTPTSRQQEVPTPDLVHSNRAGLYDQEAQQHPELYP</sequence>
<keyword evidence="3" id="KW-1185">Reference proteome</keyword>
<evidence type="ECO:0000313" key="3">
    <source>
        <dbReference type="Proteomes" id="UP001159363"/>
    </source>
</evidence>
<dbReference type="Proteomes" id="UP001159363">
    <property type="component" value="Chromosome 11"/>
</dbReference>
<feature type="region of interest" description="Disordered" evidence="1">
    <location>
        <begin position="82"/>
        <end position="122"/>
    </location>
</feature>
<proteinExistence type="predicted"/>